<evidence type="ECO:0000256" key="3">
    <source>
        <dbReference type="ARBA" id="ARBA00004496"/>
    </source>
</evidence>
<dbReference type="PANTHER" id="PTHR12271">
    <property type="entry name" value="POLY A POLYMERASE CID PAP -RELATED"/>
    <property type="match status" value="1"/>
</dbReference>
<dbReference type="InterPro" id="IPR054708">
    <property type="entry name" value="MTPAP-like_central"/>
</dbReference>
<dbReference type="Gene3D" id="1.10.1410.10">
    <property type="match status" value="1"/>
</dbReference>
<dbReference type="GO" id="GO:0046872">
    <property type="term" value="F:metal ion binding"/>
    <property type="evidence" value="ECO:0007669"/>
    <property type="project" value="UniProtKB-KW"/>
</dbReference>
<feature type="compositionally biased region" description="Basic and acidic residues" evidence="10">
    <location>
        <begin position="394"/>
        <end position="406"/>
    </location>
</feature>
<feature type="region of interest" description="Disordered" evidence="10">
    <location>
        <begin position="677"/>
        <end position="710"/>
    </location>
</feature>
<accession>A0A9P9IZE7</accession>
<evidence type="ECO:0000259" key="12">
    <source>
        <dbReference type="Pfam" id="PF22600"/>
    </source>
</evidence>
<dbReference type="GO" id="GO:0050265">
    <property type="term" value="F:RNA uridylyltransferase activity"/>
    <property type="evidence" value="ECO:0007669"/>
    <property type="project" value="TreeGrafter"/>
</dbReference>
<dbReference type="InterPro" id="IPR002058">
    <property type="entry name" value="PAP_assoc"/>
</dbReference>
<evidence type="ECO:0000256" key="8">
    <source>
        <dbReference type="ARBA" id="ARBA00022723"/>
    </source>
</evidence>
<feature type="domain" description="Poly(A) RNA polymerase mitochondrial-like central palm" evidence="12">
    <location>
        <begin position="421"/>
        <end position="447"/>
    </location>
</feature>
<feature type="region of interest" description="Disordered" evidence="10">
    <location>
        <begin position="15"/>
        <end position="162"/>
    </location>
</feature>
<comment type="caution">
    <text evidence="13">The sequence shown here is derived from an EMBL/GenBank/DDBJ whole genome shotgun (WGS) entry which is preliminary data.</text>
</comment>
<name>A0A9P9IZE7_9PLEO</name>
<keyword evidence="9" id="KW-0460">Magnesium</keyword>
<evidence type="ECO:0000313" key="13">
    <source>
        <dbReference type="EMBL" id="KAH7139517.1"/>
    </source>
</evidence>
<dbReference type="Pfam" id="PF03828">
    <property type="entry name" value="PAP_assoc"/>
    <property type="match status" value="1"/>
</dbReference>
<sequence length="710" mass="78907">MDQAPLEDRLRSMILGNVTISEQPTAAPNSERGRGHQRRPYRGRGRGGFHQAQHATNQGQAAAAPSTRGDRHDRGRYRNPNVNTQGHIQSQGNLDPSSGSHARQARSPSHQNFTAHMSTPQAPRILQRPPSESNSPYSPSAPQTSPRNFRPTPYGRNPMPAGFENPLLQSAHLDSLATEYGPQIEISRAEVDEKEAFRRELEIICKNAIVGKCPDDLVTISLVGFGSLASGFGMPGSDMDLAIVPEYKNPHDRQRVDIDEKIPRILEEAILEKKMGGRLLTRTRVPILKVCQKPTEELYAALYDERRKWNELPDEEQYAQPPAETPNATVDKSQQVARADKDGTVDSKSNSKPTKNLSIDVVATKRSRSRGPQSNNSQLQDSAGSSLQPTPTTGEHKDEPQKERRAWHREKVLGPLDFPKDGVGIQCDINFSNPLGIHNTHLLRCYSLCDPRVRPMVLFVKAWAKRRKINSSYSGTLSSYGWVLMVLHYLVNIASPPVLPNLQLCWPAPSDLHGLERVYKETLVAGYAVRFWRDEEAIIRDAKLGKLTRNTQSLGSLLRGFFYYFASMPHVFGSGPRQYTFHWTKEVLALRTLGGLRTKADKGWTAATTTIAAGKEVRQRYLFAIEDPFEVDHNVARTVTHNGIVAIRDEFRRVWRILSAVGSGAVPEGGLFDEVVEEARSPSKIDEAEKPKDGSADSGILHGAQEASTA</sequence>
<dbReference type="PANTHER" id="PTHR12271:SF40">
    <property type="entry name" value="POLY(A) RNA POLYMERASE GLD2"/>
    <property type="match status" value="1"/>
</dbReference>
<comment type="subcellular location">
    <subcellularLocation>
        <location evidence="3">Cytoplasm</location>
    </subcellularLocation>
</comment>
<feature type="compositionally biased region" description="Polar residues" evidence="10">
    <location>
        <begin position="370"/>
        <end position="393"/>
    </location>
</feature>
<feature type="domain" description="Poly(A) RNA polymerase mitochondrial-like central palm" evidence="12">
    <location>
        <begin position="183"/>
        <end position="295"/>
    </location>
</feature>
<evidence type="ECO:0000259" key="11">
    <source>
        <dbReference type="Pfam" id="PF03828"/>
    </source>
</evidence>
<evidence type="ECO:0000256" key="6">
    <source>
        <dbReference type="ARBA" id="ARBA00022490"/>
    </source>
</evidence>
<feature type="compositionally biased region" description="Basic residues" evidence="10">
    <location>
        <begin position="35"/>
        <end position="47"/>
    </location>
</feature>
<dbReference type="Gene3D" id="3.30.460.10">
    <property type="entry name" value="Beta Polymerase, domain 2"/>
    <property type="match status" value="1"/>
</dbReference>
<keyword evidence="8" id="KW-0479">Metal-binding</keyword>
<evidence type="ECO:0000256" key="10">
    <source>
        <dbReference type="SAM" id="MobiDB-lite"/>
    </source>
</evidence>
<keyword evidence="14" id="KW-1185">Reference proteome</keyword>
<evidence type="ECO:0000256" key="5">
    <source>
        <dbReference type="ARBA" id="ARBA00012388"/>
    </source>
</evidence>
<dbReference type="EC" id="2.7.7.19" evidence="5"/>
<reference evidence="13" key="1">
    <citation type="journal article" date="2021" name="Nat. Commun.">
        <title>Genetic determinants of endophytism in the Arabidopsis root mycobiome.</title>
        <authorList>
            <person name="Mesny F."/>
            <person name="Miyauchi S."/>
            <person name="Thiergart T."/>
            <person name="Pickel B."/>
            <person name="Atanasova L."/>
            <person name="Karlsson M."/>
            <person name="Huettel B."/>
            <person name="Barry K.W."/>
            <person name="Haridas S."/>
            <person name="Chen C."/>
            <person name="Bauer D."/>
            <person name="Andreopoulos W."/>
            <person name="Pangilinan J."/>
            <person name="LaButti K."/>
            <person name="Riley R."/>
            <person name="Lipzen A."/>
            <person name="Clum A."/>
            <person name="Drula E."/>
            <person name="Henrissat B."/>
            <person name="Kohler A."/>
            <person name="Grigoriev I.V."/>
            <person name="Martin F.M."/>
            <person name="Hacquard S."/>
        </authorList>
    </citation>
    <scope>NUCLEOTIDE SEQUENCE</scope>
    <source>
        <strain evidence="13">MPI-CAGE-CH-0243</strain>
    </source>
</reference>
<dbReference type="Proteomes" id="UP000700596">
    <property type="component" value="Unassembled WGS sequence"/>
</dbReference>
<evidence type="ECO:0000256" key="2">
    <source>
        <dbReference type="ARBA" id="ARBA00001946"/>
    </source>
</evidence>
<comment type="similarity">
    <text evidence="4">Belongs to the DNA polymerase type-B-like family.</text>
</comment>
<dbReference type="GO" id="GO:0005737">
    <property type="term" value="C:cytoplasm"/>
    <property type="evidence" value="ECO:0007669"/>
    <property type="project" value="UniProtKB-SubCell"/>
</dbReference>
<dbReference type="SUPFAM" id="SSF81301">
    <property type="entry name" value="Nucleotidyltransferase"/>
    <property type="match status" value="1"/>
</dbReference>
<keyword evidence="7" id="KW-0808">Transferase</keyword>
<evidence type="ECO:0000256" key="9">
    <source>
        <dbReference type="ARBA" id="ARBA00022842"/>
    </source>
</evidence>
<protein>
    <recommendedName>
        <fullName evidence="5">polynucleotide adenylyltransferase</fullName>
        <ecNumber evidence="5">2.7.7.19</ecNumber>
    </recommendedName>
</protein>
<dbReference type="GO" id="GO:1990817">
    <property type="term" value="F:poly(A) RNA polymerase activity"/>
    <property type="evidence" value="ECO:0007669"/>
    <property type="project" value="UniProtKB-EC"/>
</dbReference>
<evidence type="ECO:0000313" key="14">
    <source>
        <dbReference type="Proteomes" id="UP000700596"/>
    </source>
</evidence>
<dbReference type="EMBL" id="JAGMWT010000001">
    <property type="protein sequence ID" value="KAH7139517.1"/>
    <property type="molecule type" value="Genomic_DNA"/>
</dbReference>
<evidence type="ECO:0000256" key="7">
    <source>
        <dbReference type="ARBA" id="ARBA00022679"/>
    </source>
</evidence>
<evidence type="ECO:0000256" key="4">
    <source>
        <dbReference type="ARBA" id="ARBA00008593"/>
    </source>
</evidence>
<evidence type="ECO:0000256" key="1">
    <source>
        <dbReference type="ARBA" id="ARBA00001936"/>
    </source>
</evidence>
<dbReference type="InterPro" id="IPR043519">
    <property type="entry name" value="NT_sf"/>
</dbReference>
<gene>
    <name evidence="13" type="ORF">B0J11DRAFT_501664</name>
</gene>
<feature type="region of interest" description="Disordered" evidence="10">
    <location>
        <begin position="315"/>
        <end position="406"/>
    </location>
</feature>
<comment type="cofactor">
    <cofactor evidence="2">
        <name>Mg(2+)</name>
        <dbReference type="ChEBI" id="CHEBI:18420"/>
    </cofactor>
</comment>
<dbReference type="OrthoDB" id="407432at2759"/>
<feature type="compositionally biased region" description="Basic and acidic residues" evidence="10">
    <location>
        <begin position="677"/>
        <end position="695"/>
    </location>
</feature>
<comment type="cofactor">
    <cofactor evidence="1">
        <name>Mn(2+)</name>
        <dbReference type="ChEBI" id="CHEBI:29035"/>
    </cofactor>
</comment>
<feature type="compositionally biased region" description="Polar residues" evidence="10">
    <location>
        <begin position="18"/>
        <end position="28"/>
    </location>
</feature>
<organism evidence="13 14">
    <name type="scientific">Dendryphion nanum</name>
    <dbReference type="NCBI Taxonomy" id="256645"/>
    <lineage>
        <taxon>Eukaryota</taxon>
        <taxon>Fungi</taxon>
        <taxon>Dikarya</taxon>
        <taxon>Ascomycota</taxon>
        <taxon>Pezizomycotina</taxon>
        <taxon>Dothideomycetes</taxon>
        <taxon>Pleosporomycetidae</taxon>
        <taxon>Pleosporales</taxon>
        <taxon>Torulaceae</taxon>
        <taxon>Dendryphion</taxon>
    </lineage>
</organism>
<proteinExistence type="inferred from homology"/>
<feature type="domain" description="PAP-associated" evidence="11">
    <location>
        <begin position="553"/>
        <end position="633"/>
    </location>
</feature>
<feature type="compositionally biased region" description="Polar residues" evidence="10">
    <location>
        <begin position="326"/>
        <end position="336"/>
    </location>
</feature>
<dbReference type="GO" id="GO:0010605">
    <property type="term" value="P:negative regulation of macromolecule metabolic process"/>
    <property type="evidence" value="ECO:0007669"/>
    <property type="project" value="UniProtKB-ARBA"/>
</dbReference>
<keyword evidence="6" id="KW-0963">Cytoplasm</keyword>
<feature type="compositionally biased region" description="Low complexity" evidence="10">
    <location>
        <begin position="129"/>
        <end position="142"/>
    </location>
</feature>
<feature type="compositionally biased region" description="Polar residues" evidence="10">
    <location>
        <begin position="80"/>
        <end position="121"/>
    </location>
</feature>
<dbReference type="Pfam" id="PF22600">
    <property type="entry name" value="MTPAP-like_central"/>
    <property type="match status" value="2"/>
</dbReference>
<dbReference type="AlphaFoldDB" id="A0A9P9IZE7"/>
<dbReference type="SUPFAM" id="SSF81631">
    <property type="entry name" value="PAP/OAS1 substrate-binding domain"/>
    <property type="match status" value="1"/>
</dbReference>
<dbReference type="GO" id="GO:0031123">
    <property type="term" value="P:RNA 3'-end processing"/>
    <property type="evidence" value="ECO:0007669"/>
    <property type="project" value="TreeGrafter"/>
</dbReference>
<feature type="compositionally biased region" description="Polar residues" evidence="10">
    <location>
        <begin position="346"/>
        <end position="357"/>
    </location>
</feature>